<organism evidence="2 3">
    <name type="scientific">Kuraishia capsulata CBS 1993</name>
    <dbReference type="NCBI Taxonomy" id="1382522"/>
    <lineage>
        <taxon>Eukaryota</taxon>
        <taxon>Fungi</taxon>
        <taxon>Dikarya</taxon>
        <taxon>Ascomycota</taxon>
        <taxon>Saccharomycotina</taxon>
        <taxon>Pichiomycetes</taxon>
        <taxon>Pichiales</taxon>
        <taxon>Pichiaceae</taxon>
        <taxon>Kuraishia</taxon>
    </lineage>
</organism>
<dbReference type="InterPro" id="IPR036305">
    <property type="entry name" value="RGS_sf"/>
</dbReference>
<evidence type="ECO:0000256" key="1">
    <source>
        <dbReference type="SAM" id="MobiDB-lite"/>
    </source>
</evidence>
<reference evidence="2" key="2">
    <citation type="submission" date="2014-02" db="EMBL/GenBank/DDBJ databases">
        <title>Complete DNA sequence of /Kuraishia capsulata/ illustrates novel genomic features among budding yeasts (/Saccharomycotina/).</title>
        <authorList>
            <person name="Morales L."/>
            <person name="Noel B."/>
            <person name="Porcel B."/>
            <person name="Marcet-Houben M."/>
            <person name="Hullo M-F."/>
            <person name="Sacerdot C."/>
            <person name="Tekaia F."/>
            <person name="Leh-Louis V."/>
            <person name="Despons L."/>
            <person name="Khanna V."/>
            <person name="Aury J-M."/>
            <person name="Barbe V."/>
            <person name="Couloux A."/>
            <person name="Labadie K."/>
            <person name="Pelletier E."/>
            <person name="Souciet J-L."/>
            <person name="Boekhout T."/>
            <person name="Gabaldon T."/>
            <person name="Wincker P."/>
            <person name="Dujon B."/>
        </authorList>
    </citation>
    <scope>NUCLEOTIDE SEQUENCE</scope>
    <source>
        <strain evidence="2">CBS 1993</strain>
    </source>
</reference>
<feature type="region of interest" description="Disordered" evidence="1">
    <location>
        <begin position="96"/>
        <end position="120"/>
    </location>
</feature>
<evidence type="ECO:0000313" key="2">
    <source>
        <dbReference type="EMBL" id="CDK25891.1"/>
    </source>
</evidence>
<dbReference type="GeneID" id="34519290"/>
<dbReference type="HOGENOM" id="CLU_983747_0_0_1"/>
<dbReference type="SUPFAM" id="SSF48097">
    <property type="entry name" value="Regulator of G-protein signaling, RGS"/>
    <property type="match status" value="1"/>
</dbReference>
<dbReference type="OrthoDB" id="4097096at2759"/>
<feature type="compositionally biased region" description="Basic and acidic residues" evidence="1">
    <location>
        <begin position="101"/>
        <end position="117"/>
    </location>
</feature>
<sequence>MTPSLEDLVIGCYASNTFGSNWRDTNLEQSDDFRAFTIEKHCFENLKFLVEIVRYENLWNQMFEERHVSVLKCKKCGPRCLPRRISKNSEVSCLSCDDPATDNKTEPKGESDSDAKTSETLLLQKDDPRGNELTAQWHEIMEKYIYDDAPYQINLPDDIHGGIIAADRDDTIQYHSPVVLLGAQRFTLELLRENAYSPFIIDREQPQENGKNHGSEHHEFEEHVNRSVLLMPGPCGVKGSTKDYQPTAPAIAPVERSVKKFSIRNQLSRFRSNTLTKSKTKTK</sequence>
<dbReference type="Proteomes" id="UP000019384">
    <property type="component" value="Unassembled WGS sequence"/>
</dbReference>
<dbReference type="InterPro" id="IPR044926">
    <property type="entry name" value="RGS_subdomain_2"/>
</dbReference>
<accession>W6MIC0</accession>
<keyword evidence="3" id="KW-1185">Reference proteome</keyword>
<dbReference type="EMBL" id="HG793126">
    <property type="protein sequence ID" value="CDK25891.1"/>
    <property type="molecule type" value="Genomic_DNA"/>
</dbReference>
<gene>
    <name evidence="2" type="ORF">KUCA_T00001862001</name>
</gene>
<dbReference type="Gene3D" id="1.10.167.10">
    <property type="entry name" value="Regulator of G-protein Signalling 4, domain 2"/>
    <property type="match status" value="1"/>
</dbReference>
<evidence type="ECO:0000313" key="3">
    <source>
        <dbReference type="Proteomes" id="UP000019384"/>
    </source>
</evidence>
<dbReference type="AlphaFoldDB" id="W6MIC0"/>
<protein>
    <submittedName>
        <fullName evidence="2">Uncharacterized protein</fullName>
    </submittedName>
</protein>
<dbReference type="RefSeq" id="XP_022457902.1">
    <property type="nucleotide sequence ID" value="XM_022604086.1"/>
</dbReference>
<reference evidence="2" key="1">
    <citation type="submission" date="2013-12" db="EMBL/GenBank/DDBJ databases">
        <authorList>
            <person name="Genoscope - CEA"/>
        </authorList>
    </citation>
    <scope>NUCLEOTIDE SEQUENCE</scope>
    <source>
        <strain evidence="2">CBS 1993</strain>
    </source>
</reference>
<proteinExistence type="predicted"/>
<name>W6MIC0_9ASCO</name>